<evidence type="ECO:0000313" key="4">
    <source>
        <dbReference type="Proteomes" id="UP001610990"/>
    </source>
</evidence>
<dbReference type="EMBL" id="JBIRGH010000013">
    <property type="protein sequence ID" value="MFH8586949.1"/>
    <property type="molecule type" value="Genomic_DNA"/>
</dbReference>
<gene>
    <name evidence="3" type="ORF">ACH4GP_21535</name>
</gene>
<evidence type="ECO:0008006" key="5">
    <source>
        <dbReference type="Google" id="ProtNLM"/>
    </source>
</evidence>
<proteinExistence type="predicted"/>
<comment type="caution">
    <text evidence="3">The sequence shown here is derived from an EMBL/GenBank/DDBJ whole genome shotgun (WGS) entry which is preliminary data.</text>
</comment>
<accession>A0ABW7RHX7</accession>
<dbReference type="Proteomes" id="UP001610990">
    <property type="component" value="Unassembled WGS sequence"/>
</dbReference>
<feature type="compositionally biased region" description="Basic and acidic residues" evidence="1">
    <location>
        <begin position="1"/>
        <end position="15"/>
    </location>
</feature>
<sequence>MPQHHADTDHRRRPDQPAPGRPGGVQPASGAGLIFGGVYGTVLASALLAALHSEGDVYVPYQHAAWIMMTAVTSALAHGYAHHMTSDQHGADSHRWNRLARTLLGEWPLIAGCLPTVLLLIAAGASDWPEPPVTATGLTLNTALLLVWGVVSARRLGYRRRSTLLFGFADATLGVLIAMANAVIK</sequence>
<keyword evidence="2" id="KW-0472">Membrane</keyword>
<feature type="region of interest" description="Disordered" evidence="1">
    <location>
        <begin position="1"/>
        <end position="26"/>
    </location>
</feature>
<reference evidence="3 4" key="1">
    <citation type="submission" date="2024-10" db="EMBL/GenBank/DDBJ databases">
        <title>The Natural Products Discovery Center: Release of the First 8490 Sequenced Strains for Exploring Actinobacteria Biosynthetic Diversity.</title>
        <authorList>
            <person name="Kalkreuter E."/>
            <person name="Kautsar S.A."/>
            <person name="Yang D."/>
            <person name="Bader C.D."/>
            <person name="Teijaro C.N."/>
            <person name="Fluegel L."/>
            <person name="Davis C.M."/>
            <person name="Simpson J.R."/>
            <person name="Lauterbach L."/>
            <person name="Steele A.D."/>
            <person name="Gui C."/>
            <person name="Meng S."/>
            <person name="Li G."/>
            <person name="Viehrig K."/>
            <person name="Ye F."/>
            <person name="Su P."/>
            <person name="Kiefer A.F."/>
            <person name="Nichols A."/>
            <person name="Cepeda A.J."/>
            <person name="Yan W."/>
            <person name="Fan B."/>
            <person name="Jiang Y."/>
            <person name="Adhikari A."/>
            <person name="Zheng C.-J."/>
            <person name="Schuster L."/>
            <person name="Cowan T.M."/>
            <person name="Smanski M.J."/>
            <person name="Chevrette M.G."/>
            <person name="De Carvalho L.P.S."/>
            <person name="Shen B."/>
        </authorList>
    </citation>
    <scope>NUCLEOTIDE SEQUENCE [LARGE SCALE GENOMIC DNA]</scope>
    <source>
        <strain evidence="3 4">NPDC018013</strain>
    </source>
</reference>
<keyword evidence="4" id="KW-1185">Reference proteome</keyword>
<feature type="transmembrane region" description="Helical" evidence="2">
    <location>
        <begin position="102"/>
        <end position="126"/>
    </location>
</feature>
<evidence type="ECO:0000313" key="3">
    <source>
        <dbReference type="EMBL" id="MFH8586949.1"/>
    </source>
</evidence>
<feature type="transmembrane region" description="Helical" evidence="2">
    <location>
        <begin position="163"/>
        <end position="184"/>
    </location>
</feature>
<keyword evidence="2" id="KW-0812">Transmembrane</keyword>
<keyword evidence="2" id="KW-1133">Transmembrane helix</keyword>
<protein>
    <recommendedName>
        <fullName evidence="5">Integral membrane protein</fullName>
    </recommendedName>
</protein>
<organism evidence="3 4">
    <name type="scientific">Streptomyces celluloflavus</name>
    <dbReference type="NCBI Taxonomy" id="58344"/>
    <lineage>
        <taxon>Bacteria</taxon>
        <taxon>Bacillati</taxon>
        <taxon>Actinomycetota</taxon>
        <taxon>Actinomycetes</taxon>
        <taxon>Kitasatosporales</taxon>
        <taxon>Streptomycetaceae</taxon>
        <taxon>Streptomyces</taxon>
    </lineage>
</organism>
<feature type="transmembrane region" description="Helical" evidence="2">
    <location>
        <begin position="63"/>
        <end position="81"/>
    </location>
</feature>
<evidence type="ECO:0000256" key="2">
    <source>
        <dbReference type="SAM" id="Phobius"/>
    </source>
</evidence>
<evidence type="ECO:0000256" key="1">
    <source>
        <dbReference type="SAM" id="MobiDB-lite"/>
    </source>
</evidence>
<feature type="transmembrane region" description="Helical" evidence="2">
    <location>
        <begin position="31"/>
        <end position="51"/>
    </location>
</feature>
<feature type="transmembrane region" description="Helical" evidence="2">
    <location>
        <begin position="132"/>
        <end position="151"/>
    </location>
</feature>
<dbReference type="RefSeq" id="WP_242640834.1">
    <property type="nucleotide sequence ID" value="NZ_CP108413.1"/>
</dbReference>
<name>A0ABW7RHX7_9ACTN</name>